<keyword evidence="4" id="KW-1185">Reference proteome</keyword>
<evidence type="ECO:0000313" key="4">
    <source>
        <dbReference type="Proteomes" id="UP001243364"/>
    </source>
</evidence>
<protein>
    <recommendedName>
        <fullName evidence="5">Integral membrane protein</fullName>
    </recommendedName>
</protein>
<evidence type="ECO:0000256" key="1">
    <source>
        <dbReference type="SAM" id="MobiDB-lite"/>
    </source>
</evidence>
<organism evidence="3 4">
    <name type="scientific">Streptomyces achromogenes</name>
    <dbReference type="NCBI Taxonomy" id="67255"/>
    <lineage>
        <taxon>Bacteria</taxon>
        <taxon>Bacillati</taxon>
        <taxon>Actinomycetota</taxon>
        <taxon>Actinomycetes</taxon>
        <taxon>Kitasatosporales</taxon>
        <taxon>Streptomycetaceae</taxon>
        <taxon>Streptomyces</taxon>
    </lineage>
</organism>
<feature type="transmembrane region" description="Helical" evidence="2">
    <location>
        <begin position="88"/>
        <end position="105"/>
    </location>
</feature>
<evidence type="ECO:0008006" key="5">
    <source>
        <dbReference type="Google" id="ProtNLM"/>
    </source>
</evidence>
<name>A0ABU0PSQ2_STRAH</name>
<dbReference type="Proteomes" id="UP001243364">
    <property type="component" value="Unassembled WGS sequence"/>
</dbReference>
<reference evidence="3 4" key="1">
    <citation type="submission" date="2023-07" db="EMBL/GenBank/DDBJ databases">
        <title>Comparative genomics of wheat-associated soil bacteria to identify genetic determinants of phenazine resistance.</title>
        <authorList>
            <person name="Mouncey N."/>
        </authorList>
    </citation>
    <scope>NUCLEOTIDE SEQUENCE [LARGE SCALE GENOMIC DNA]</scope>
    <source>
        <strain evidence="3 4">W4I19-2</strain>
    </source>
</reference>
<sequence length="149" mass="14405">MSASAALMAAAEGGIIGDGRTGANLALGAGAFGLAVGWLALARAGRRIGTGNARAGGMAAIVVGTVGTVLAVLHLATVSGGPGTGNGLVGAVVAAPLGVGAVLLGRQALARCRRAPDPEGGDADGRHRSPEDHRGQGEGEGPQVDRLFL</sequence>
<feature type="region of interest" description="Disordered" evidence="1">
    <location>
        <begin position="113"/>
        <end position="149"/>
    </location>
</feature>
<dbReference type="EMBL" id="JAUSYA010000001">
    <property type="protein sequence ID" value="MDQ0681415.1"/>
    <property type="molecule type" value="Genomic_DNA"/>
</dbReference>
<accession>A0ABU0PSQ2</accession>
<dbReference type="InterPro" id="IPR045770">
    <property type="entry name" value="DUF6223"/>
</dbReference>
<feature type="compositionally biased region" description="Basic and acidic residues" evidence="1">
    <location>
        <begin position="123"/>
        <end position="137"/>
    </location>
</feature>
<dbReference type="Pfam" id="PF19733">
    <property type="entry name" value="DUF6223"/>
    <property type="match status" value="1"/>
</dbReference>
<evidence type="ECO:0000313" key="3">
    <source>
        <dbReference type="EMBL" id="MDQ0681415.1"/>
    </source>
</evidence>
<feature type="transmembrane region" description="Helical" evidence="2">
    <location>
        <begin position="23"/>
        <end position="41"/>
    </location>
</feature>
<keyword evidence="2" id="KW-1133">Transmembrane helix</keyword>
<gene>
    <name evidence="3" type="ORF">QFZ56_000378</name>
</gene>
<dbReference type="RefSeq" id="WP_307039435.1">
    <property type="nucleotide sequence ID" value="NZ_JAUSYA010000001.1"/>
</dbReference>
<proteinExistence type="predicted"/>
<comment type="caution">
    <text evidence="3">The sequence shown here is derived from an EMBL/GenBank/DDBJ whole genome shotgun (WGS) entry which is preliminary data.</text>
</comment>
<keyword evidence="2" id="KW-0812">Transmembrane</keyword>
<keyword evidence="2" id="KW-0472">Membrane</keyword>
<feature type="transmembrane region" description="Helical" evidence="2">
    <location>
        <begin position="53"/>
        <end position="76"/>
    </location>
</feature>
<evidence type="ECO:0000256" key="2">
    <source>
        <dbReference type="SAM" id="Phobius"/>
    </source>
</evidence>